<proteinExistence type="predicted"/>
<dbReference type="Gene3D" id="1.10.10.10">
    <property type="entry name" value="Winged helix-like DNA-binding domain superfamily/Winged helix DNA-binding domain"/>
    <property type="match status" value="2"/>
</dbReference>
<dbReference type="GO" id="GO:0006355">
    <property type="term" value="P:regulation of DNA-templated transcription"/>
    <property type="evidence" value="ECO:0007669"/>
    <property type="project" value="InterPro"/>
</dbReference>
<keyword evidence="5" id="KW-0804">Transcription</keyword>
<evidence type="ECO:0000259" key="8">
    <source>
        <dbReference type="PROSITE" id="PS51372"/>
    </source>
</evidence>
<gene>
    <name evidence="9" type="ORF">HNQ34_003193</name>
</gene>
<feature type="domain" description="PRD" evidence="8">
    <location>
        <begin position="180"/>
        <end position="285"/>
    </location>
</feature>
<dbReference type="RefSeq" id="WP_183256151.1">
    <property type="nucleotide sequence ID" value="NZ_JACHEP010000027.1"/>
</dbReference>
<dbReference type="Gene3D" id="1.10.1790.10">
    <property type="entry name" value="PRD domain"/>
    <property type="match status" value="2"/>
</dbReference>
<keyword evidence="2" id="KW-0677">Repeat</keyword>
<keyword evidence="1" id="KW-0808">Transferase</keyword>
<dbReference type="InterPro" id="IPR013196">
    <property type="entry name" value="HTH_11"/>
</dbReference>
<dbReference type="InterPro" id="IPR002178">
    <property type="entry name" value="PTS_EIIA_type-2_dom"/>
</dbReference>
<evidence type="ECO:0000313" key="10">
    <source>
        <dbReference type="Proteomes" id="UP000520011"/>
    </source>
</evidence>
<evidence type="ECO:0000313" key="9">
    <source>
        <dbReference type="EMBL" id="MBB5326075.1"/>
    </source>
</evidence>
<dbReference type="PROSITE" id="PS51099">
    <property type="entry name" value="PTS_EIIB_TYPE_2"/>
    <property type="match status" value="1"/>
</dbReference>
<comment type="caution">
    <text evidence="9">The sequence shown here is derived from an EMBL/GenBank/DDBJ whole genome shotgun (WGS) entry which is preliminary data.</text>
</comment>
<keyword evidence="3" id="KW-0805">Transcription regulation</keyword>
<feature type="domain" description="PTS EIIB type-2" evidence="7">
    <location>
        <begin position="405"/>
        <end position="496"/>
    </location>
</feature>
<dbReference type="PANTHER" id="PTHR30185">
    <property type="entry name" value="CRYPTIC BETA-GLUCOSIDE BGL OPERON ANTITERMINATOR"/>
    <property type="match status" value="1"/>
</dbReference>
<organism evidence="9 10">
    <name type="scientific">Anoxybacteroides tepidamans</name>
    <dbReference type="NCBI Taxonomy" id="265948"/>
    <lineage>
        <taxon>Bacteria</taxon>
        <taxon>Bacillati</taxon>
        <taxon>Bacillota</taxon>
        <taxon>Bacilli</taxon>
        <taxon>Bacillales</taxon>
        <taxon>Anoxybacillaceae</taxon>
        <taxon>Anoxybacteroides</taxon>
    </lineage>
</organism>
<dbReference type="PROSITE" id="PS51094">
    <property type="entry name" value="PTS_EIIA_TYPE_2"/>
    <property type="match status" value="1"/>
</dbReference>
<dbReference type="InterPro" id="IPR036388">
    <property type="entry name" value="WH-like_DNA-bd_sf"/>
</dbReference>
<dbReference type="InterPro" id="IPR016152">
    <property type="entry name" value="PTrfase/Anion_transptr"/>
</dbReference>
<dbReference type="CDD" id="cd00211">
    <property type="entry name" value="PTS_IIA_fru"/>
    <property type="match status" value="1"/>
</dbReference>
<dbReference type="InterPro" id="IPR013011">
    <property type="entry name" value="PTS_EIIB_2"/>
</dbReference>
<protein>
    <submittedName>
        <fullName evidence="9">Lichenan operon transcriptional antiterminator</fullName>
    </submittedName>
</protein>
<dbReference type="InterPro" id="IPR036390">
    <property type="entry name" value="WH_DNA-bd_sf"/>
</dbReference>
<name>A0A7W8ISR8_9BACL</name>
<evidence type="ECO:0000259" key="7">
    <source>
        <dbReference type="PROSITE" id="PS51099"/>
    </source>
</evidence>
<evidence type="ECO:0000256" key="5">
    <source>
        <dbReference type="ARBA" id="ARBA00023163"/>
    </source>
</evidence>
<dbReference type="InterPro" id="IPR011608">
    <property type="entry name" value="PRD"/>
</dbReference>
<feature type="domain" description="PTS EIIA type-2" evidence="6">
    <location>
        <begin position="497"/>
        <end position="637"/>
    </location>
</feature>
<dbReference type="AlphaFoldDB" id="A0A7W8ISR8"/>
<dbReference type="InterPro" id="IPR036634">
    <property type="entry name" value="PRD_sf"/>
</dbReference>
<dbReference type="SUPFAM" id="SSF55804">
    <property type="entry name" value="Phoshotransferase/anion transport protein"/>
    <property type="match status" value="1"/>
</dbReference>
<dbReference type="EMBL" id="JACHEP010000027">
    <property type="protein sequence ID" value="MBB5326075.1"/>
    <property type="molecule type" value="Genomic_DNA"/>
</dbReference>
<evidence type="ECO:0000256" key="3">
    <source>
        <dbReference type="ARBA" id="ARBA00023015"/>
    </source>
</evidence>
<dbReference type="Pfam" id="PF05043">
    <property type="entry name" value="Mga"/>
    <property type="match status" value="1"/>
</dbReference>
<evidence type="ECO:0000256" key="2">
    <source>
        <dbReference type="ARBA" id="ARBA00022737"/>
    </source>
</evidence>
<sequence length="639" mass="73777">MLNARMINILRKLMSADQPLTSEYLANVIQVTSRTIRNDIKELEEILNKNGALVKSSRGRGYELVVEDEALFRKWLKEMFQQDLSTVPNCSEERVQYLIKRLLLTEEYVKLEELADELFVSKSTVQNDLREVKNILKTYEIELEKRPNYGLKLKGKEMKLRFCMSEYIFSRKEIDSKAEILPKEEMEFIHQVILEQVHEHQITMSDVRLHNLMIHIAIACKRIRSGNYVSMFLEEIHHISRHKEYEIAKNIIQKIQEQLHVLFPSSEVAYITIHLLGTNMIVHSDLVEQEIESYIDRDVYQIVTDMLEVIENKLALGVNHDKELIIAMCLHLKPAINRYRYGMNLRNPMLEAIKSSYPVAFEAGIIAGMVLKEKTGIEIDAHEIGFLALHIGAAIERKKISNRPKKCLIVCASGVGSAKLLQYKLQDKFSTKLDILGTTEFYKLKQRSLEGIDFIISTIPIHDKLPIPVIEVNAILGGEDFKKIETIISESDEVELEYTNEQLVFLNQPFETKEEVLEFLCAQLQRLGLVNETFKQSVLEREAISPTCFGNLVAIPHPLVPQTDKTFWAICTLEKPIIWADKRVQFVCLLSVEKNSKADLQKMYKMLGGLVDDYKKVQQLLKCQTYQQFLGAFLNNQRV</sequence>
<accession>A0A7W8ISR8</accession>
<reference evidence="9 10" key="1">
    <citation type="submission" date="2020-08" db="EMBL/GenBank/DDBJ databases">
        <title>Genomic Encyclopedia of Type Strains, Phase IV (KMG-IV): sequencing the most valuable type-strain genomes for metagenomic binning, comparative biology and taxonomic classification.</title>
        <authorList>
            <person name="Goeker M."/>
        </authorList>
    </citation>
    <scope>NUCLEOTIDE SEQUENCE [LARGE SCALE GENOMIC DNA]</scope>
    <source>
        <strain evidence="9 10">DSM 16325</strain>
    </source>
</reference>
<dbReference type="Gene3D" id="3.40.930.10">
    <property type="entry name" value="Mannitol-specific EII, Chain A"/>
    <property type="match status" value="1"/>
</dbReference>
<dbReference type="Pfam" id="PF00874">
    <property type="entry name" value="PRD"/>
    <property type="match status" value="2"/>
</dbReference>
<keyword evidence="10" id="KW-1185">Reference proteome</keyword>
<dbReference type="Gene3D" id="3.40.50.2300">
    <property type="match status" value="1"/>
</dbReference>
<evidence type="ECO:0000256" key="1">
    <source>
        <dbReference type="ARBA" id="ARBA00022679"/>
    </source>
</evidence>
<dbReference type="Pfam" id="PF00359">
    <property type="entry name" value="PTS_EIIA_2"/>
    <property type="match status" value="1"/>
</dbReference>
<dbReference type="InterPro" id="IPR007737">
    <property type="entry name" value="Mga_HTH"/>
</dbReference>
<dbReference type="CDD" id="cd05568">
    <property type="entry name" value="PTS_IIB_bgl_like"/>
    <property type="match status" value="1"/>
</dbReference>
<dbReference type="GO" id="GO:0008982">
    <property type="term" value="F:protein-N(PI)-phosphohistidine-sugar phosphotransferase activity"/>
    <property type="evidence" value="ECO:0007669"/>
    <property type="project" value="InterPro"/>
</dbReference>
<dbReference type="Proteomes" id="UP000520011">
    <property type="component" value="Unassembled WGS sequence"/>
</dbReference>
<dbReference type="PANTHER" id="PTHR30185:SF13">
    <property type="entry name" value="LICABCH OPERON REGULATOR-RELATED"/>
    <property type="match status" value="1"/>
</dbReference>
<evidence type="ECO:0000259" key="6">
    <source>
        <dbReference type="PROSITE" id="PS51094"/>
    </source>
</evidence>
<keyword evidence="4" id="KW-0010">Activator</keyword>
<dbReference type="GO" id="GO:0009401">
    <property type="term" value="P:phosphoenolpyruvate-dependent sugar phosphotransferase system"/>
    <property type="evidence" value="ECO:0007669"/>
    <property type="project" value="InterPro"/>
</dbReference>
<evidence type="ECO:0000256" key="4">
    <source>
        <dbReference type="ARBA" id="ARBA00023159"/>
    </source>
</evidence>
<feature type="domain" description="PRD" evidence="8">
    <location>
        <begin position="294"/>
        <end position="401"/>
    </location>
</feature>
<dbReference type="SUPFAM" id="SSF46785">
    <property type="entry name" value="Winged helix' DNA-binding domain"/>
    <property type="match status" value="2"/>
</dbReference>
<dbReference type="SUPFAM" id="SSF52794">
    <property type="entry name" value="PTS system IIB component-like"/>
    <property type="match status" value="1"/>
</dbReference>
<dbReference type="Pfam" id="PF08279">
    <property type="entry name" value="HTH_11"/>
    <property type="match status" value="1"/>
</dbReference>
<dbReference type="InterPro" id="IPR050661">
    <property type="entry name" value="BglG_antiterminators"/>
</dbReference>
<dbReference type="PROSITE" id="PS51372">
    <property type="entry name" value="PRD_2"/>
    <property type="match status" value="2"/>
</dbReference>
<dbReference type="InterPro" id="IPR036095">
    <property type="entry name" value="PTS_EIIB-like_sf"/>
</dbReference>
<dbReference type="SUPFAM" id="SSF63520">
    <property type="entry name" value="PTS-regulatory domain, PRD"/>
    <property type="match status" value="2"/>
</dbReference>